<dbReference type="Pfam" id="PF02557">
    <property type="entry name" value="VanY"/>
    <property type="match status" value="1"/>
</dbReference>
<dbReference type="Gene3D" id="3.30.1380.10">
    <property type="match status" value="1"/>
</dbReference>
<sequence length="179" mass="20287">MAADLTLLVPTFRPRLETLLANCRARGVEMRPYMGLRTPLEQAKLWRQSRSREQIDAKVAQLHAAGADYLADCIVRVGPQNGDPVTNAVPGLSWHQWGEAADCFWVVKGDAEWSTKRLVNGLNGYRVMAEEAKKLGLDPGGLWRKFPDWPHVQLRPEPSPLGRMTLKEISAEMQRRFKR</sequence>
<protein>
    <recommendedName>
        <fullName evidence="1">D-alanyl-D-alanine carboxypeptidase-like core domain-containing protein</fullName>
    </recommendedName>
</protein>
<reference evidence="2 3" key="1">
    <citation type="submission" date="2019-06" db="EMBL/GenBank/DDBJ databases">
        <title>Whole genome shotgun sequence of Zoogloea ramigera NBRC 15342.</title>
        <authorList>
            <person name="Hosoyama A."/>
            <person name="Uohara A."/>
            <person name="Ohji S."/>
            <person name="Ichikawa N."/>
        </authorList>
    </citation>
    <scope>NUCLEOTIDE SEQUENCE [LARGE SCALE GENOMIC DNA]</scope>
    <source>
        <strain evidence="2 3">NBRC 15342</strain>
    </source>
</reference>
<dbReference type="InterPro" id="IPR009045">
    <property type="entry name" value="Zn_M74/Hedgehog-like"/>
</dbReference>
<evidence type="ECO:0000313" key="2">
    <source>
        <dbReference type="EMBL" id="GEC96634.1"/>
    </source>
</evidence>
<dbReference type="GO" id="GO:0006508">
    <property type="term" value="P:proteolysis"/>
    <property type="evidence" value="ECO:0007669"/>
    <property type="project" value="InterPro"/>
</dbReference>
<feature type="domain" description="D-alanyl-D-alanine carboxypeptidase-like core" evidence="1">
    <location>
        <begin position="13"/>
        <end position="135"/>
    </location>
</feature>
<dbReference type="CDD" id="cd14845">
    <property type="entry name" value="L-Ala-D-Glu_peptidase_like"/>
    <property type="match status" value="1"/>
</dbReference>
<keyword evidence="3" id="KW-1185">Reference proteome</keyword>
<dbReference type="SUPFAM" id="SSF55166">
    <property type="entry name" value="Hedgehog/DD-peptidase"/>
    <property type="match status" value="1"/>
</dbReference>
<organism evidence="2 3">
    <name type="scientific">Zoogloea ramigera</name>
    <dbReference type="NCBI Taxonomy" id="350"/>
    <lineage>
        <taxon>Bacteria</taxon>
        <taxon>Pseudomonadati</taxon>
        <taxon>Pseudomonadota</taxon>
        <taxon>Betaproteobacteria</taxon>
        <taxon>Rhodocyclales</taxon>
        <taxon>Zoogloeaceae</taxon>
        <taxon>Zoogloea</taxon>
    </lineage>
</organism>
<dbReference type="InterPro" id="IPR003709">
    <property type="entry name" value="VanY-like_core_dom"/>
</dbReference>
<proteinExistence type="predicted"/>
<comment type="caution">
    <text evidence="2">The sequence shown here is derived from an EMBL/GenBank/DDBJ whole genome shotgun (WGS) entry which is preliminary data.</text>
</comment>
<dbReference type="RefSeq" id="WP_170182980.1">
    <property type="nucleotide sequence ID" value="NZ_BJNV01000049.1"/>
</dbReference>
<evidence type="ECO:0000259" key="1">
    <source>
        <dbReference type="Pfam" id="PF02557"/>
    </source>
</evidence>
<evidence type="ECO:0000313" key="3">
    <source>
        <dbReference type="Proteomes" id="UP000318422"/>
    </source>
</evidence>
<dbReference type="Proteomes" id="UP000318422">
    <property type="component" value="Unassembled WGS sequence"/>
</dbReference>
<dbReference type="AlphaFoldDB" id="A0A4Y4CYQ5"/>
<dbReference type="EMBL" id="BJNV01000049">
    <property type="protein sequence ID" value="GEC96634.1"/>
    <property type="molecule type" value="Genomic_DNA"/>
</dbReference>
<accession>A0A4Y4CYQ5</accession>
<gene>
    <name evidence="2" type="ORF">ZRA01_27070</name>
</gene>
<dbReference type="GO" id="GO:0008233">
    <property type="term" value="F:peptidase activity"/>
    <property type="evidence" value="ECO:0007669"/>
    <property type="project" value="InterPro"/>
</dbReference>
<name>A0A4Y4CYQ5_ZOORA</name>